<name>A0ABT5CLI0_9ENTR</name>
<organism evidence="2 3">
    <name type="scientific">Klebsiella pasteurii</name>
    <dbReference type="NCBI Taxonomy" id="2587529"/>
    <lineage>
        <taxon>Bacteria</taxon>
        <taxon>Pseudomonadati</taxon>
        <taxon>Pseudomonadota</taxon>
        <taxon>Gammaproteobacteria</taxon>
        <taxon>Enterobacterales</taxon>
        <taxon>Enterobacteriaceae</taxon>
        <taxon>Klebsiella/Raoultella group</taxon>
        <taxon>Klebsiella</taxon>
    </lineage>
</organism>
<evidence type="ECO:0000259" key="1">
    <source>
        <dbReference type="Pfam" id="PF15977"/>
    </source>
</evidence>
<gene>
    <name evidence="2" type="ORF">PIK62_06725</name>
</gene>
<proteinExistence type="predicted"/>
<accession>A0ABT5CLI0</accession>
<reference evidence="2 3" key="1">
    <citation type="submission" date="2023-01" db="EMBL/GenBank/DDBJ databases">
        <authorList>
            <person name="Dale J."/>
        </authorList>
    </citation>
    <scope>NUCLEOTIDE SEQUENCE [LARGE SCALE GENOMIC DNA]</scope>
    <source>
        <strain evidence="2 3">2022EL-01098</strain>
    </source>
</reference>
<sequence length="71" mass="7915">MTRTHKNQPQLYLFINGGDRTASRTDTDAPIYSGLYSGGTHLSRSSVLNVLSALKCGNYITFKYGGLDWRE</sequence>
<dbReference type="InterPro" id="IPR041687">
    <property type="entry name" value="HTH_46"/>
</dbReference>
<dbReference type="Proteomes" id="UP001221816">
    <property type="component" value="Unassembled WGS sequence"/>
</dbReference>
<feature type="domain" description="IprA winged helix-turn-helix" evidence="1">
    <location>
        <begin position="40"/>
        <end position="67"/>
    </location>
</feature>
<evidence type="ECO:0000313" key="2">
    <source>
        <dbReference type="EMBL" id="MDC0692342.1"/>
    </source>
</evidence>
<comment type="caution">
    <text evidence="2">The sequence shown here is derived from an EMBL/GenBank/DDBJ whole genome shotgun (WGS) entry which is preliminary data.</text>
</comment>
<dbReference type="EMBL" id="JAQNDI010000003">
    <property type="protein sequence ID" value="MDC0692342.1"/>
    <property type="molecule type" value="Genomic_DNA"/>
</dbReference>
<keyword evidence="3" id="KW-1185">Reference proteome</keyword>
<dbReference type="Pfam" id="PF15977">
    <property type="entry name" value="HTH_46"/>
    <property type="match status" value="1"/>
</dbReference>
<protein>
    <submittedName>
        <fullName evidence="2">Helix-turn-helix domain-containing protein</fullName>
    </submittedName>
</protein>
<evidence type="ECO:0000313" key="3">
    <source>
        <dbReference type="Proteomes" id="UP001221816"/>
    </source>
</evidence>